<dbReference type="InterPro" id="IPR011993">
    <property type="entry name" value="PH-like_dom_sf"/>
</dbReference>
<accession>A0ABD2QKF6</accession>
<name>A0ABD2QKF6_9PLAT</name>
<feature type="domain" description="MyTH4" evidence="1">
    <location>
        <begin position="1"/>
        <end position="170"/>
    </location>
</feature>
<keyword evidence="3" id="KW-1185">Reference proteome</keyword>
<dbReference type="Pfam" id="PF00784">
    <property type="entry name" value="MyTH4"/>
    <property type="match status" value="1"/>
</dbReference>
<evidence type="ECO:0000259" key="1">
    <source>
        <dbReference type="PROSITE" id="PS51016"/>
    </source>
</evidence>
<gene>
    <name evidence="2" type="primary">MYO7B_2</name>
    <name evidence="2" type="ORF">Ciccas_001679</name>
</gene>
<proteinExistence type="predicted"/>
<dbReference type="Proteomes" id="UP001626550">
    <property type="component" value="Unassembled WGS sequence"/>
</dbReference>
<evidence type="ECO:0000313" key="3">
    <source>
        <dbReference type="Proteomes" id="UP001626550"/>
    </source>
</evidence>
<dbReference type="PROSITE" id="PS51016">
    <property type="entry name" value="MYTH4"/>
    <property type="match status" value="1"/>
</dbReference>
<dbReference type="InterPro" id="IPR000857">
    <property type="entry name" value="MyTH4_dom"/>
</dbReference>
<protein>
    <submittedName>
        <fullName evidence="2">Unconventional myosin-VIIb</fullName>
    </submittedName>
</protein>
<sequence>MQASVSLGKPLMPQLEQFFLKRIDSAQLEKCVQIVANLNERLANSLLANESTATVLRNKGHWTDMQILQLITGFAVRRASLRDEIYCQICKQIQHDQGSMESCLKGWVLLCVCLGVFAPSERLHDCLQQMIEENAPTLPLLMSCRARLSKCADMSQRECPLSQLEYQMLIRGCESSCSVCVHLMDSMETGSAEIFKFNCHTTVHELFRELCHRIRLQDVFGFAIFLLFDGQLSPLGSGPLMDVFYRCEQYIQSHIDTLESASSRYVKMQHELREAFTPEDVVLNLPWNFIIRKQIFAPWHDPLEDPVASNLICCQLFQGLFQGHYAIASDSKLAYLLALRFYVSGMSSRSFEMSRAAMRKQVKILLTELTQSGHSKSSHFGWSKNLDLDRWTNLVIEACVSKKLFTKHPSLDTIRAELVRFTMNEWSEQFSKFYPVLSLAHNGEQTADFDCELFLKLNHIGLEIVQNVKNAKIAIAQQPFKLSAESQHLSEHSATDRALYPANLLTIETLQERRYVFSTSHAKQINDILVYILNQLKTRSNYVIATNNYGRKRG</sequence>
<dbReference type="InterPro" id="IPR051567">
    <property type="entry name" value="Unconventional_Myosin_ATPase"/>
</dbReference>
<dbReference type="Pfam" id="PF21989">
    <property type="entry name" value="RA_2"/>
    <property type="match status" value="1"/>
</dbReference>
<comment type="caution">
    <text evidence="2">The sequence shown here is derived from an EMBL/GenBank/DDBJ whole genome shotgun (WGS) entry which is preliminary data.</text>
</comment>
<organism evidence="2 3">
    <name type="scientific">Cichlidogyrus casuarinus</name>
    <dbReference type="NCBI Taxonomy" id="1844966"/>
    <lineage>
        <taxon>Eukaryota</taxon>
        <taxon>Metazoa</taxon>
        <taxon>Spiralia</taxon>
        <taxon>Lophotrochozoa</taxon>
        <taxon>Platyhelminthes</taxon>
        <taxon>Monogenea</taxon>
        <taxon>Monopisthocotylea</taxon>
        <taxon>Dactylogyridea</taxon>
        <taxon>Ancyrocephalidae</taxon>
        <taxon>Cichlidogyrus</taxon>
    </lineage>
</organism>
<dbReference type="Gene3D" id="3.10.20.90">
    <property type="entry name" value="Phosphatidylinositol 3-kinase Catalytic Subunit, Chain A, domain 1"/>
    <property type="match status" value="1"/>
</dbReference>
<dbReference type="InterPro" id="IPR038185">
    <property type="entry name" value="MyTH4_dom_sf"/>
</dbReference>
<dbReference type="InterPro" id="IPR014352">
    <property type="entry name" value="FERM/acyl-CoA-bd_prot_sf"/>
</dbReference>
<dbReference type="EMBL" id="JBJKFK010000115">
    <property type="protein sequence ID" value="KAL3319642.1"/>
    <property type="molecule type" value="Genomic_DNA"/>
</dbReference>
<dbReference type="SMART" id="SM00139">
    <property type="entry name" value="MyTH4"/>
    <property type="match status" value="1"/>
</dbReference>
<reference evidence="2 3" key="1">
    <citation type="submission" date="2024-11" db="EMBL/GenBank/DDBJ databases">
        <title>Adaptive evolution of stress response genes in parasites aligns with host niche diversity.</title>
        <authorList>
            <person name="Hahn C."/>
            <person name="Resl P."/>
        </authorList>
    </citation>
    <scope>NUCLEOTIDE SEQUENCE [LARGE SCALE GENOMIC DNA]</scope>
    <source>
        <strain evidence="2">EGGRZ-B1_66</strain>
        <tissue evidence="2">Body</tissue>
    </source>
</reference>
<dbReference type="Gene3D" id="1.20.80.10">
    <property type="match status" value="1"/>
</dbReference>
<dbReference type="Gene3D" id="2.30.29.30">
    <property type="entry name" value="Pleckstrin-homology domain (PH domain)/Phosphotyrosine-binding domain (PTB)"/>
    <property type="match status" value="1"/>
</dbReference>
<dbReference type="PANTHER" id="PTHR22692">
    <property type="entry name" value="MYOSIN VII, XV"/>
    <property type="match status" value="1"/>
</dbReference>
<evidence type="ECO:0000313" key="2">
    <source>
        <dbReference type="EMBL" id="KAL3319642.1"/>
    </source>
</evidence>
<dbReference type="Gene3D" id="1.25.40.530">
    <property type="entry name" value="MyTH4 domain"/>
    <property type="match status" value="1"/>
</dbReference>
<dbReference type="PANTHER" id="PTHR22692:SF26">
    <property type="entry name" value="SH3 DOMAIN-CONTAINING PROTEIN"/>
    <property type="match status" value="1"/>
</dbReference>
<dbReference type="AlphaFoldDB" id="A0ABD2QKF6"/>